<name>A0A2P2MJ86_RHIMU</name>
<keyword evidence="1" id="KW-0812">Transmembrane</keyword>
<keyword evidence="2" id="KW-0808">Transferase</keyword>
<sequence>MKNNSHTKIPGKTFELRLQEALNFLGGKGVTDNDEFPHERKPYSNRRNRPLLLLFFFFFPVNVISFSPSVSDGFKRDYLVLLQPHGSLSTKRKNHKP</sequence>
<proteinExistence type="predicted"/>
<evidence type="ECO:0000313" key="2">
    <source>
        <dbReference type="EMBL" id="MBX30293.1"/>
    </source>
</evidence>
<feature type="transmembrane region" description="Helical" evidence="1">
    <location>
        <begin position="51"/>
        <end position="70"/>
    </location>
</feature>
<organism evidence="2">
    <name type="scientific">Rhizophora mucronata</name>
    <name type="common">Asiatic mangrove</name>
    <dbReference type="NCBI Taxonomy" id="61149"/>
    <lineage>
        <taxon>Eukaryota</taxon>
        <taxon>Viridiplantae</taxon>
        <taxon>Streptophyta</taxon>
        <taxon>Embryophyta</taxon>
        <taxon>Tracheophyta</taxon>
        <taxon>Spermatophyta</taxon>
        <taxon>Magnoliopsida</taxon>
        <taxon>eudicotyledons</taxon>
        <taxon>Gunneridae</taxon>
        <taxon>Pentapetalae</taxon>
        <taxon>rosids</taxon>
        <taxon>fabids</taxon>
        <taxon>Malpighiales</taxon>
        <taxon>Rhizophoraceae</taxon>
        <taxon>Rhizophora</taxon>
    </lineage>
</organism>
<reference evidence="2" key="1">
    <citation type="submission" date="2018-02" db="EMBL/GenBank/DDBJ databases">
        <title>Rhizophora mucronata_Transcriptome.</title>
        <authorList>
            <person name="Meera S.P."/>
            <person name="Sreeshan A."/>
            <person name="Augustine A."/>
        </authorList>
    </citation>
    <scope>NUCLEOTIDE SEQUENCE</scope>
    <source>
        <tissue evidence="2">Leaf</tissue>
    </source>
</reference>
<dbReference type="AlphaFoldDB" id="A0A2P2MJ86"/>
<keyword evidence="2" id="KW-0418">Kinase</keyword>
<dbReference type="EMBL" id="GGEC01049809">
    <property type="protein sequence ID" value="MBX30293.1"/>
    <property type="molecule type" value="Transcribed_RNA"/>
</dbReference>
<protein>
    <submittedName>
        <fullName evidence="2">Inositol-tetrakisphosphate 1-kinase</fullName>
    </submittedName>
</protein>
<keyword evidence="1" id="KW-1133">Transmembrane helix</keyword>
<accession>A0A2P2MJ86</accession>
<evidence type="ECO:0000256" key="1">
    <source>
        <dbReference type="SAM" id="Phobius"/>
    </source>
</evidence>
<dbReference type="GO" id="GO:0016301">
    <property type="term" value="F:kinase activity"/>
    <property type="evidence" value="ECO:0007669"/>
    <property type="project" value="UniProtKB-KW"/>
</dbReference>
<keyword evidence="1" id="KW-0472">Membrane</keyword>